<evidence type="ECO:0000256" key="1">
    <source>
        <dbReference type="ARBA" id="ARBA00022448"/>
    </source>
</evidence>
<dbReference type="EMBL" id="JAOCZP010000002">
    <property type="protein sequence ID" value="MCT7374937.1"/>
    <property type="molecule type" value="Genomic_DNA"/>
</dbReference>
<gene>
    <name evidence="7" type="ORF">N5A92_07790</name>
</gene>
<evidence type="ECO:0000313" key="8">
    <source>
        <dbReference type="Proteomes" id="UP001320831"/>
    </source>
</evidence>
<evidence type="ECO:0000256" key="5">
    <source>
        <dbReference type="ARBA" id="ARBA00037066"/>
    </source>
</evidence>
<dbReference type="PROSITE" id="PS50893">
    <property type="entry name" value="ABC_TRANSPORTER_2"/>
    <property type="match status" value="1"/>
</dbReference>
<dbReference type="SMART" id="SM00382">
    <property type="entry name" value="AAA"/>
    <property type="match status" value="1"/>
</dbReference>
<comment type="function">
    <text evidence="5">Part of the ABC transporter complex HmuTUV involved in hemin import. Responsible for energy coupling to the transport system.</text>
</comment>
<name>A0ABT2LM84_9HYPH</name>
<keyword evidence="4" id="KW-1278">Translocase</keyword>
<dbReference type="InterPro" id="IPR003439">
    <property type="entry name" value="ABC_transporter-like_ATP-bd"/>
</dbReference>
<dbReference type="GO" id="GO:0005524">
    <property type="term" value="F:ATP binding"/>
    <property type="evidence" value="ECO:0007669"/>
    <property type="project" value="UniProtKB-KW"/>
</dbReference>
<dbReference type="InterPro" id="IPR003593">
    <property type="entry name" value="AAA+_ATPase"/>
</dbReference>
<dbReference type="CDD" id="cd03214">
    <property type="entry name" value="ABC_Iron-Siderophores_B12_Hemin"/>
    <property type="match status" value="1"/>
</dbReference>
<dbReference type="PANTHER" id="PTHR42794:SF1">
    <property type="entry name" value="HEMIN IMPORT ATP-BINDING PROTEIN HMUV"/>
    <property type="match status" value="1"/>
</dbReference>
<evidence type="ECO:0000256" key="3">
    <source>
        <dbReference type="ARBA" id="ARBA00022840"/>
    </source>
</evidence>
<keyword evidence="8" id="KW-1185">Reference proteome</keyword>
<keyword evidence="2" id="KW-0547">Nucleotide-binding</keyword>
<protein>
    <submittedName>
        <fullName evidence="7">ABC transporter ATP-binding protein</fullName>
    </submittedName>
</protein>
<dbReference type="Proteomes" id="UP001320831">
    <property type="component" value="Unassembled WGS sequence"/>
</dbReference>
<dbReference type="SUPFAM" id="SSF52540">
    <property type="entry name" value="P-loop containing nucleoside triphosphate hydrolases"/>
    <property type="match status" value="1"/>
</dbReference>
<keyword evidence="1" id="KW-0813">Transport</keyword>
<dbReference type="RefSeq" id="WP_260901540.1">
    <property type="nucleotide sequence ID" value="NZ_JAOCZP010000002.1"/>
</dbReference>
<keyword evidence="3 7" id="KW-0067">ATP-binding</keyword>
<comment type="caution">
    <text evidence="7">The sequence shown here is derived from an EMBL/GenBank/DDBJ whole genome shotgun (WGS) entry which is preliminary data.</text>
</comment>
<evidence type="ECO:0000259" key="6">
    <source>
        <dbReference type="PROSITE" id="PS50893"/>
    </source>
</evidence>
<reference evidence="7 8" key="1">
    <citation type="submission" date="2022-09" db="EMBL/GenBank/DDBJ databases">
        <title>Chelativorans salina sp. nov., a novel slightly halophilic bacterium isolated from a saline lake sediment enrichment.</title>
        <authorList>
            <person name="Gao L."/>
            <person name="Fang B.-Z."/>
            <person name="Li W.-J."/>
        </authorList>
    </citation>
    <scope>NUCLEOTIDE SEQUENCE [LARGE SCALE GENOMIC DNA]</scope>
    <source>
        <strain evidence="7 8">EGI FJ00035</strain>
    </source>
</reference>
<sequence>MRLAVENLDVSLSGRPVLHGVGLTVEPGEVVGLLGPNGAGKSTLMRALAGQIAASGTMRLGADDLAALPSAARARLLAYLPQSRIIGWRLMVGDLVGLGRLPWRGFGARLRPHDAEIVARALDLMDVAHLAHRPATELSGGEQARVLAARAVAQDTPVLIADEPASGLDPAHQITMMRALARLAGEGRAILVSLHDLTLAARWCDRVVMLKDGRLAAEGAPEAVMTAENLAAIYGVAAHITRDEGGLILAPIGLTDGGAP</sequence>
<proteinExistence type="predicted"/>
<evidence type="ECO:0000256" key="4">
    <source>
        <dbReference type="ARBA" id="ARBA00022967"/>
    </source>
</evidence>
<organism evidence="7 8">
    <name type="scientific">Chelativorans salis</name>
    <dbReference type="NCBI Taxonomy" id="2978478"/>
    <lineage>
        <taxon>Bacteria</taxon>
        <taxon>Pseudomonadati</taxon>
        <taxon>Pseudomonadota</taxon>
        <taxon>Alphaproteobacteria</taxon>
        <taxon>Hyphomicrobiales</taxon>
        <taxon>Phyllobacteriaceae</taxon>
        <taxon>Chelativorans</taxon>
    </lineage>
</organism>
<evidence type="ECO:0000313" key="7">
    <source>
        <dbReference type="EMBL" id="MCT7374937.1"/>
    </source>
</evidence>
<evidence type="ECO:0000256" key="2">
    <source>
        <dbReference type="ARBA" id="ARBA00022741"/>
    </source>
</evidence>
<dbReference type="Pfam" id="PF00005">
    <property type="entry name" value="ABC_tran"/>
    <property type="match status" value="1"/>
</dbReference>
<dbReference type="Gene3D" id="3.40.50.300">
    <property type="entry name" value="P-loop containing nucleotide triphosphate hydrolases"/>
    <property type="match status" value="1"/>
</dbReference>
<dbReference type="PANTHER" id="PTHR42794">
    <property type="entry name" value="HEMIN IMPORT ATP-BINDING PROTEIN HMUV"/>
    <property type="match status" value="1"/>
</dbReference>
<feature type="domain" description="ABC transporter" evidence="6">
    <location>
        <begin position="3"/>
        <end position="237"/>
    </location>
</feature>
<dbReference type="InterPro" id="IPR027417">
    <property type="entry name" value="P-loop_NTPase"/>
</dbReference>
<accession>A0ABT2LM84</accession>